<gene>
    <name evidence="2" type="ordered locus">Maeo_0551</name>
</gene>
<dbReference type="RefSeq" id="WP_011973268.1">
    <property type="nucleotide sequence ID" value="NC_009635.1"/>
</dbReference>
<keyword evidence="1" id="KW-0812">Transmembrane</keyword>
<dbReference type="EMBL" id="CP000743">
    <property type="protein sequence ID" value="ABR56136.1"/>
    <property type="molecule type" value="Genomic_DNA"/>
</dbReference>
<name>A6UUG4_META3</name>
<feature type="transmembrane region" description="Helical" evidence="1">
    <location>
        <begin position="6"/>
        <end position="26"/>
    </location>
</feature>
<proteinExistence type="predicted"/>
<dbReference type="OrthoDB" id="62743at2157"/>
<evidence type="ECO:0000256" key="1">
    <source>
        <dbReference type="SAM" id="Phobius"/>
    </source>
</evidence>
<dbReference type="Proteomes" id="UP000001106">
    <property type="component" value="Chromosome"/>
</dbReference>
<keyword evidence="1" id="KW-0472">Membrane</keyword>
<keyword evidence="3" id="KW-1185">Reference proteome</keyword>
<reference evidence="2" key="1">
    <citation type="submission" date="2007-06" db="EMBL/GenBank/DDBJ databases">
        <title>Complete sequence of Methanococcus aeolicus Nankai-3.</title>
        <authorList>
            <consortium name="US DOE Joint Genome Institute"/>
            <person name="Copeland A."/>
            <person name="Lucas S."/>
            <person name="Lapidus A."/>
            <person name="Barry K."/>
            <person name="Glavina del Rio T."/>
            <person name="Dalin E."/>
            <person name="Tice H."/>
            <person name="Pitluck S."/>
            <person name="Chain P."/>
            <person name="Malfatti S."/>
            <person name="Shin M."/>
            <person name="Vergez L."/>
            <person name="Schmutz J."/>
            <person name="Larimer F."/>
            <person name="Land M."/>
            <person name="Hauser L."/>
            <person name="Kyrpides N."/>
            <person name="Lykidis A."/>
            <person name="Sieprawska-Lupa M."/>
            <person name="Whitman W.B."/>
            <person name="Richardson P."/>
        </authorList>
    </citation>
    <scope>NUCLEOTIDE SEQUENCE [LARGE SCALE GENOMIC DNA]</scope>
    <source>
        <strain evidence="2">Nankai-3</strain>
    </source>
</reference>
<protein>
    <submittedName>
        <fullName evidence="2">Uncharacterized protein</fullName>
    </submittedName>
</protein>
<evidence type="ECO:0000313" key="2">
    <source>
        <dbReference type="EMBL" id="ABR56136.1"/>
    </source>
</evidence>
<organism evidence="2 3">
    <name type="scientific">Methanococcus aeolicus (strain ATCC BAA-1280 / DSM 17508 / OCM 812 / Nankai-3)</name>
    <dbReference type="NCBI Taxonomy" id="419665"/>
    <lineage>
        <taxon>Archaea</taxon>
        <taxon>Methanobacteriati</taxon>
        <taxon>Methanobacteriota</taxon>
        <taxon>Methanomada group</taxon>
        <taxon>Methanococci</taxon>
        <taxon>Methanococcales</taxon>
        <taxon>Methanococcaceae</taxon>
        <taxon>Methanococcus</taxon>
    </lineage>
</organism>
<dbReference type="STRING" id="419665.Maeo_0551"/>
<dbReference type="eggNOG" id="arCOG05040">
    <property type="taxonomic scope" value="Archaea"/>
</dbReference>
<evidence type="ECO:0000313" key="3">
    <source>
        <dbReference type="Proteomes" id="UP000001106"/>
    </source>
</evidence>
<accession>A6UUG4</accession>
<dbReference type="HOGENOM" id="CLU_208223_0_0_2"/>
<dbReference type="GeneID" id="5327273"/>
<sequence>MIDATLALGMAIISLIINGILFCKVIQLKNELNSIKCSTKLTREEVQKLNERIGRIKGRN</sequence>
<dbReference type="KEGG" id="mae:Maeo_0551"/>
<keyword evidence="1" id="KW-1133">Transmembrane helix</keyword>
<dbReference type="AlphaFoldDB" id="A6UUG4"/>